<dbReference type="RefSeq" id="WP_041494395.1">
    <property type="nucleotide sequence ID" value="NZ_BGKC01000012.1"/>
</dbReference>
<feature type="region of interest" description="Disordered" evidence="1">
    <location>
        <begin position="48"/>
        <end position="101"/>
    </location>
</feature>
<gene>
    <name evidence="3" type="ORF">QZM33_25405</name>
</gene>
<keyword evidence="2" id="KW-0732">Signal</keyword>
<proteinExistence type="predicted"/>
<name>A0AAW7T8V5_BURVI</name>
<dbReference type="GeneID" id="45683716"/>
<feature type="chain" id="PRO_5043925197" evidence="2">
    <location>
        <begin position="29"/>
        <end position="101"/>
    </location>
</feature>
<dbReference type="Proteomes" id="UP001171620">
    <property type="component" value="Unassembled WGS sequence"/>
</dbReference>
<evidence type="ECO:0000313" key="3">
    <source>
        <dbReference type="EMBL" id="MDN7798284.1"/>
    </source>
</evidence>
<sequence length="101" mass="10031">MKARVVVARVTALALAAALAAAVAPAFARGQPQLPDDDGGRASVLAALNPQHDATPERAVAATGTGTTGEARVAHAHAHAAPIKRAPSAMPRADTSALAAR</sequence>
<feature type="compositionally biased region" description="Low complexity" evidence="1">
    <location>
        <begin position="57"/>
        <end position="71"/>
    </location>
</feature>
<comment type="caution">
    <text evidence="3">The sequence shown here is derived from an EMBL/GenBank/DDBJ whole genome shotgun (WGS) entry which is preliminary data.</text>
</comment>
<evidence type="ECO:0000256" key="2">
    <source>
        <dbReference type="SAM" id="SignalP"/>
    </source>
</evidence>
<protein>
    <submittedName>
        <fullName evidence="3">Uncharacterized protein</fullName>
    </submittedName>
</protein>
<dbReference type="EMBL" id="JAUJRV010000028">
    <property type="protein sequence ID" value="MDN7798284.1"/>
    <property type="molecule type" value="Genomic_DNA"/>
</dbReference>
<evidence type="ECO:0000256" key="1">
    <source>
        <dbReference type="SAM" id="MobiDB-lite"/>
    </source>
</evidence>
<organism evidence="3 4">
    <name type="scientific">Burkholderia vietnamiensis</name>
    <dbReference type="NCBI Taxonomy" id="60552"/>
    <lineage>
        <taxon>Bacteria</taxon>
        <taxon>Pseudomonadati</taxon>
        <taxon>Pseudomonadota</taxon>
        <taxon>Betaproteobacteria</taxon>
        <taxon>Burkholderiales</taxon>
        <taxon>Burkholderiaceae</taxon>
        <taxon>Burkholderia</taxon>
        <taxon>Burkholderia cepacia complex</taxon>
    </lineage>
</organism>
<dbReference type="AlphaFoldDB" id="A0AAW7T8V5"/>
<feature type="signal peptide" evidence="2">
    <location>
        <begin position="1"/>
        <end position="28"/>
    </location>
</feature>
<evidence type="ECO:0000313" key="4">
    <source>
        <dbReference type="Proteomes" id="UP001171620"/>
    </source>
</evidence>
<accession>A0AAW7T8V5</accession>
<reference evidence="3" key="1">
    <citation type="submission" date="2023-07" db="EMBL/GenBank/DDBJ databases">
        <title>A collection of bacterial strains from the Burkholderia cepacia Research Laboratory and Repository.</title>
        <authorList>
            <person name="Lipuma J."/>
            <person name="Spilker T."/>
            <person name="Caverly L."/>
        </authorList>
    </citation>
    <scope>NUCLEOTIDE SEQUENCE</scope>
    <source>
        <strain evidence="3">AU44268</strain>
    </source>
</reference>